<dbReference type="InterPro" id="IPR011990">
    <property type="entry name" value="TPR-like_helical_dom_sf"/>
</dbReference>
<dbReference type="PROSITE" id="PS51257">
    <property type="entry name" value="PROKAR_LIPOPROTEIN"/>
    <property type="match status" value="1"/>
</dbReference>
<dbReference type="PROSITE" id="PS50005">
    <property type="entry name" value="TPR"/>
    <property type="match status" value="2"/>
</dbReference>
<dbReference type="Gene3D" id="1.25.40.10">
    <property type="entry name" value="Tetratricopeptide repeat domain"/>
    <property type="match status" value="2"/>
</dbReference>
<comment type="caution">
    <text evidence="4">The sequence shown here is derived from an EMBL/GenBank/DDBJ whole genome shotgun (WGS) entry which is preliminary data.</text>
</comment>
<dbReference type="PANTHER" id="PTHR45586">
    <property type="entry name" value="TPR REPEAT-CONTAINING PROTEIN PA4667"/>
    <property type="match status" value="1"/>
</dbReference>
<dbReference type="Pfam" id="PF13432">
    <property type="entry name" value="TPR_16"/>
    <property type="match status" value="1"/>
</dbReference>
<proteinExistence type="predicted"/>
<organism evidence="4 5">
    <name type="scientific">Kiloniella antarctica</name>
    <dbReference type="NCBI Taxonomy" id="1550907"/>
    <lineage>
        <taxon>Bacteria</taxon>
        <taxon>Pseudomonadati</taxon>
        <taxon>Pseudomonadota</taxon>
        <taxon>Alphaproteobacteria</taxon>
        <taxon>Rhodospirillales</taxon>
        <taxon>Kiloniellaceae</taxon>
        <taxon>Kiloniella</taxon>
    </lineage>
</organism>
<dbReference type="SMART" id="SM00028">
    <property type="entry name" value="TPR"/>
    <property type="match status" value="4"/>
</dbReference>
<evidence type="ECO:0000256" key="2">
    <source>
        <dbReference type="ARBA" id="ARBA00022803"/>
    </source>
</evidence>
<evidence type="ECO:0000313" key="4">
    <source>
        <dbReference type="EMBL" id="MFD2207234.1"/>
    </source>
</evidence>
<sequence length="289" mass="32358">MTLVYIKRMILLMGIAFMLSGCSYINDFSNVVGASIKVDSVAQGSTSIETEELDEETAQIYKIAEETYRRGDVRTAIGLYQRAFELSPHNPQPMLRVGEILSDHGEPLAAGQAYRQVLVVDPLNVEAKRGLGITFMKRGQTDLAIEQFADGLAIEKNTKLLNVMGVAYDQKGERQTAQRYYLEGLELDQNNLSLRSNYGLSMAYQGRHNEAIAMLYPLSKEPAATVRHRQLLAMAYSLAGDFDAAEQTTRIDMDDVDVAKRMRYFHSLQSAEPSYAEKIDIIEIESLPQ</sequence>
<dbReference type="PANTHER" id="PTHR45586:SF1">
    <property type="entry name" value="LIPOPOLYSACCHARIDE ASSEMBLY PROTEIN B"/>
    <property type="match status" value="1"/>
</dbReference>
<gene>
    <name evidence="4" type="ORF">ACFSKO_16520</name>
</gene>
<evidence type="ECO:0000256" key="3">
    <source>
        <dbReference type="PROSITE-ProRule" id="PRU00339"/>
    </source>
</evidence>
<feature type="repeat" description="TPR" evidence="3">
    <location>
        <begin position="57"/>
        <end position="90"/>
    </location>
</feature>
<dbReference type="Pfam" id="PF13181">
    <property type="entry name" value="TPR_8"/>
    <property type="match status" value="1"/>
</dbReference>
<name>A0ABW5BNS6_9PROT</name>
<dbReference type="EMBL" id="JBHUII010000011">
    <property type="protein sequence ID" value="MFD2207234.1"/>
    <property type="molecule type" value="Genomic_DNA"/>
</dbReference>
<accession>A0ABW5BNS6</accession>
<dbReference type="Proteomes" id="UP001597294">
    <property type="component" value="Unassembled WGS sequence"/>
</dbReference>
<reference evidence="5" key="1">
    <citation type="journal article" date="2019" name="Int. J. Syst. Evol. Microbiol.">
        <title>The Global Catalogue of Microorganisms (GCM) 10K type strain sequencing project: providing services to taxonomists for standard genome sequencing and annotation.</title>
        <authorList>
            <consortium name="The Broad Institute Genomics Platform"/>
            <consortium name="The Broad Institute Genome Sequencing Center for Infectious Disease"/>
            <person name="Wu L."/>
            <person name="Ma J."/>
        </authorList>
    </citation>
    <scope>NUCLEOTIDE SEQUENCE [LARGE SCALE GENOMIC DNA]</scope>
    <source>
        <strain evidence="5">CGMCC 4.7192</strain>
    </source>
</reference>
<evidence type="ECO:0000256" key="1">
    <source>
        <dbReference type="ARBA" id="ARBA00022737"/>
    </source>
</evidence>
<dbReference type="InterPro" id="IPR051012">
    <property type="entry name" value="CellSynth/LPSAsmb/PSIAsmb"/>
</dbReference>
<dbReference type="SUPFAM" id="SSF48452">
    <property type="entry name" value="TPR-like"/>
    <property type="match status" value="1"/>
</dbReference>
<feature type="repeat" description="TPR" evidence="3">
    <location>
        <begin position="158"/>
        <end position="191"/>
    </location>
</feature>
<evidence type="ECO:0000313" key="5">
    <source>
        <dbReference type="Proteomes" id="UP001597294"/>
    </source>
</evidence>
<keyword evidence="1" id="KW-0677">Repeat</keyword>
<dbReference type="InterPro" id="IPR019734">
    <property type="entry name" value="TPR_rpt"/>
</dbReference>
<protein>
    <submittedName>
        <fullName evidence="4">Tetratricopeptide repeat protein</fullName>
    </submittedName>
</protein>
<dbReference type="RefSeq" id="WP_380253663.1">
    <property type="nucleotide sequence ID" value="NZ_JBHUII010000011.1"/>
</dbReference>
<keyword evidence="5" id="KW-1185">Reference proteome</keyword>
<keyword evidence="2 3" id="KW-0802">TPR repeat</keyword>